<gene>
    <name evidence="3" type="ORF">TKK_000546</name>
</gene>
<organism evidence="3 4">
    <name type="scientific">Trichogramma kaykai</name>
    <dbReference type="NCBI Taxonomy" id="54128"/>
    <lineage>
        <taxon>Eukaryota</taxon>
        <taxon>Metazoa</taxon>
        <taxon>Ecdysozoa</taxon>
        <taxon>Arthropoda</taxon>
        <taxon>Hexapoda</taxon>
        <taxon>Insecta</taxon>
        <taxon>Pterygota</taxon>
        <taxon>Neoptera</taxon>
        <taxon>Endopterygota</taxon>
        <taxon>Hymenoptera</taxon>
        <taxon>Apocrita</taxon>
        <taxon>Proctotrupomorpha</taxon>
        <taxon>Chalcidoidea</taxon>
        <taxon>Trichogrammatidae</taxon>
        <taxon>Trichogramma</taxon>
    </lineage>
</organism>
<protein>
    <submittedName>
        <fullName evidence="3">Uncharacterized protein</fullName>
    </submittedName>
</protein>
<evidence type="ECO:0000256" key="1">
    <source>
        <dbReference type="SAM" id="MobiDB-lite"/>
    </source>
</evidence>
<reference evidence="3 4" key="1">
    <citation type="journal article" date="2024" name="bioRxiv">
        <title>A reference genome for Trichogramma kaykai: A tiny desert-dwelling parasitoid wasp with competing sex-ratio distorters.</title>
        <authorList>
            <person name="Culotta J."/>
            <person name="Lindsey A.R."/>
        </authorList>
    </citation>
    <scope>NUCLEOTIDE SEQUENCE [LARGE SCALE GENOMIC DNA]</scope>
    <source>
        <strain evidence="3 4">KSX58</strain>
    </source>
</reference>
<proteinExistence type="predicted"/>
<feature type="chain" id="PRO_5044777853" evidence="2">
    <location>
        <begin position="23"/>
        <end position="184"/>
    </location>
</feature>
<dbReference type="EMBL" id="JBJJXI010000011">
    <property type="protein sequence ID" value="KAL3407266.1"/>
    <property type="molecule type" value="Genomic_DNA"/>
</dbReference>
<feature type="compositionally biased region" description="Low complexity" evidence="1">
    <location>
        <begin position="81"/>
        <end position="133"/>
    </location>
</feature>
<keyword evidence="2" id="KW-0732">Signal</keyword>
<name>A0ABD2XQ84_9HYME</name>
<feature type="region of interest" description="Disordered" evidence="1">
    <location>
        <begin position="54"/>
        <end position="140"/>
    </location>
</feature>
<evidence type="ECO:0000313" key="4">
    <source>
        <dbReference type="Proteomes" id="UP001627154"/>
    </source>
</evidence>
<feature type="signal peptide" evidence="2">
    <location>
        <begin position="1"/>
        <end position="22"/>
    </location>
</feature>
<keyword evidence="4" id="KW-1185">Reference proteome</keyword>
<accession>A0ABD2XQ84</accession>
<evidence type="ECO:0000256" key="2">
    <source>
        <dbReference type="SAM" id="SignalP"/>
    </source>
</evidence>
<comment type="caution">
    <text evidence="3">The sequence shown here is derived from an EMBL/GenBank/DDBJ whole genome shotgun (WGS) entry which is preliminary data.</text>
</comment>
<dbReference type="Proteomes" id="UP001627154">
    <property type="component" value="Unassembled WGS sequence"/>
</dbReference>
<feature type="compositionally biased region" description="Low complexity" evidence="1">
    <location>
        <begin position="54"/>
        <end position="67"/>
    </location>
</feature>
<sequence>MNSWIVITFGLILIVITESVKAQSTSVPSSQIERPQVIPVTVIPIETTSTAPISQLSSVTPSSSTTTKVIEPIGFSRRPQESQSSPSTNSSPSRQQVSQSRGPSSSTKAPSKSSNSSSSKSSRGSSNGSPSGSFQELGAKRRTPIINENCTWSSFGVESNCLVIYILAPFRAFERFSTFVQELW</sequence>
<evidence type="ECO:0000313" key="3">
    <source>
        <dbReference type="EMBL" id="KAL3407266.1"/>
    </source>
</evidence>
<dbReference type="AlphaFoldDB" id="A0ABD2XQ84"/>